<accession>A0ABD5PK16</accession>
<feature type="region of interest" description="Disordered" evidence="1">
    <location>
        <begin position="78"/>
        <end position="120"/>
    </location>
</feature>
<comment type="caution">
    <text evidence="2">The sequence shown here is derived from an EMBL/GenBank/DDBJ whole genome shotgun (WGS) entry which is preliminary data.</text>
</comment>
<reference evidence="2 3" key="1">
    <citation type="journal article" date="2019" name="Int. J. Syst. Evol. Microbiol.">
        <title>The Global Catalogue of Microorganisms (GCM) 10K type strain sequencing project: providing services to taxonomists for standard genome sequencing and annotation.</title>
        <authorList>
            <consortium name="The Broad Institute Genomics Platform"/>
            <consortium name="The Broad Institute Genome Sequencing Center for Infectious Disease"/>
            <person name="Wu L."/>
            <person name="Ma J."/>
        </authorList>
    </citation>
    <scope>NUCLEOTIDE SEQUENCE [LARGE SCALE GENOMIC DNA]</scope>
    <source>
        <strain evidence="2 3">WLHS5</strain>
    </source>
</reference>
<dbReference type="AlphaFoldDB" id="A0ABD5PK16"/>
<keyword evidence="3" id="KW-1185">Reference proteome</keyword>
<evidence type="ECO:0000256" key="1">
    <source>
        <dbReference type="SAM" id="MobiDB-lite"/>
    </source>
</evidence>
<dbReference type="Proteomes" id="UP001595898">
    <property type="component" value="Unassembled WGS sequence"/>
</dbReference>
<dbReference type="RefSeq" id="WP_250138920.1">
    <property type="nucleotide sequence ID" value="NZ_JALIQP010000001.1"/>
</dbReference>
<feature type="compositionally biased region" description="Low complexity" evidence="1">
    <location>
        <begin position="79"/>
        <end position="92"/>
    </location>
</feature>
<name>A0ABD5PK16_9EURY</name>
<gene>
    <name evidence="2" type="ORF">ACFO5R_02305</name>
</gene>
<protein>
    <submittedName>
        <fullName evidence="2">Uncharacterized protein</fullName>
    </submittedName>
</protein>
<evidence type="ECO:0000313" key="2">
    <source>
        <dbReference type="EMBL" id="MFC4540759.1"/>
    </source>
</evidence>
<feature type="compositionally biased region" description="Basic and acidic residues" evidence="1">
    <location>
        <begin position="109"/>
        <end position="120"/>
    </location>
</feature>
<proteinExistence type="predicted"/>
<organism evidence="2 3">
    <name type="scientific">Halosolutus amylolyticus</name>
    <dbReference type="NCBI Taxonomy" id="2932267"/>
    <lineage>
        <taxon>Archaea</taxon>
        <taxon>Methanobacteriati</taxon>
        <taxon>Methanobacteriota</taxon>
        <taxon>Stenosarchaea group</taxon>
        <taxon>Halobacteria</taxon>
        <taxon>Halobacteriales</taxon>
        <taxon>Natrialbaceae</taxon>
        <taxon>Halosolutus</taxon>
    </lineage>
</organism>
<dbReference type="EMBL" id="JBHSFA010000002">
    <property type="protein sequence ID" value="MFC4540759.1"/>
    <property type="molecule type" value="Genomic_DNA"/>
</dbReference>
<evidence type="ECO:0000313" key="3">
    <source>
        <dbReference type="Proteomes" id="UP001595898"/>
    </source>
</evidence>
<sequence>MALQRMLSGDPSRSSKLYLAIGVISLVKAIAVRNDSERFRRELVDAGLFLGVGLLLRQYSRIKAEKQAELESQLPDWLAGGSSAQSSGLRSMAKGRLGGESEPAPEPTLADRARDVIASR</sequence>